<feature type="transmembrane region" description="Helical" evidence="6">
    <location>
        <begin position="338"/>
        <end position="364"/>
    </location>
</feature>
<reference evidence="8 9" key="1">
    <citation type="submission" date="2018-04" db="EMBL/GenBank/DDBJ databases">
        <title>Novel Campyloabacter and Helicobacter Species and Strains.</title>
        <authorList>
            <person name="Mannion A.J."/>
            <person name="Shen Z."/>
            <person name="Fox J.G."/>
        </authorList>
    </citation>
    <scope>NUCLEOTIDE SEQUENCE [LARGE SCALE GENOMIC DNA]</scope>
    <source>
        <strain evidence="8 9">MIT 97-5075</strain>
    </source>
</reference>
<feature type="transmembrane region" description="Helical" evidence="6">
    <location>
        <begin position="222"/>
        <end position="243"/>
    </location>
</feature>
<dbReference type="PANTHER" id="PTHR30619:SF7">
    <property type="entry name" value="BETA-LACTAMASE DOMAIN PROTEIN"/>
    <property type="match status" value="1"/>
</dbReference>
<feature type="domain" description="ComEC/Rec2-related protein" evidence="7">
    <location>
        <begin position="169"/>
        <end position="454"/>
    </location>
</feature>
<evidence type="ECO:0000313" key="8">
    <source>
        <dbReference type="EMBL" id="RDU73829.1"/>
    </source>
</evidence>
<organism evidence="8 9">
    <name type="scientific">Helicobacter aurati</name>
    <dbReference type="NCBI Taxonomy" id="137778"/>
    <lineage>
        <taxon>Bacteria</taxon>
        <taxon>Pseudomonadati</taxon>
        <taxon>Campylobacterota</taxon>
        <taxon>Epsilonproteobacteria</taxon>
        <taxon>Campylobacterales</taxon>
        <taxon>Helicobacteraceae</taxon>
        <taxon>Helicobacter</taxon>
    </lineage>
</organism>
<dbReference type="OrthoDB" id="5372341at2"/>
<feature type="transmembrane region" description="Helical" evidence="6">
    <location>
        <begin position="438"/>
        <end position="457"/>
    </location>
</feature>
<protein>
    <submittedName>
        <fullName evidence="8">ComEC/Rec2 family competence protein</fullName>
    </submittedName>
</protein>
<feature type="transmembrane region" description="Helical" evidence="6">
    <location>
        <begin position="289"/>
        <end position="307"/>
    </location>
</feature>
<keyword evidence="9" id="KW-1185">Reference proteome</keyword>
<feature type="transmembrane region" description="Helical" evidence="6">
    <location>
        <begin position="376"/>
        <end position="397"/>
    </location>
</feature>
<feature type="transmembrane region" description="Helical" evidence="6">
    <location>
        <begin position="177"/>
        <end position="210"/>
    </location>
</feature>
<feature type="transmembrane region" description="Helical" evidence="6">
    <location>
        <begin position="250"/>
        <end position="283"/>
    </location>
</feature>
<name>A0A3D8J8K0_9HELI</name>
<dbReference type="Pfam" id="PF03772">
    <property type="entry name" value="Competence"/>
    <property type="match status" value="1"/>
</dbReference>
<feature type="transmembrane region" description="Helical" evidence="6">
    <location>
        <begin position="409"/>
        <end position="432"/>
    </location>
</feature>
<evidence type="ECO:0000256" key="1">
    <source>
        <dbReference type="ARBA" id="ARBA00004651"/>
    </source>
</evidence>
<sequence>MQNIYYINTRHSKTAYFRITIPPKHYFYLILCCLSILCINLYNKYQIYKQLQNGRSFEARIVNHYPKPQTHIKNKSQSEIFKFQDTFGNTYYGTYRGRFKNLQGIQARIYGKIYHCSFWQFFKGCKIYHSSFDIIPTHSVKARLTKFVESQHQNALIANLYNALFFAETLHKQLREIAIALGISHLIAISGLHLGVLLAAFFLCITPLYFLVHKHFFCYRNAMYDLSCLGLLFGFAYLILIDFHPSFLRAYIMACIGFFMLYHGITIFNMTNLFLCVLCAIALNPNLLCNIGFILSISGVFYIFLFIRYITESQKTPTTDLCKHHAKKISKASQLIKLLSYSVLLTIIIFLQMMPIVHVFFPYFSLWQLISIPLSIIFPLVFPLLICIHIITFGSLFDSLIESIISNDFFLSQVTTPLWILIPYILLSLLAIRYKWAYVINLCVACGFYIYNVIIFIHL</sequence>
<accession>A0A3D8J8K0</accession>
<dbReference type="InterPro" id="IPR004477">
    <property type="entry name" value="ComEC_N"/>
</dbReference>
<dbReference type="EMBL" id="NXLW01000001">
    <property type="protein sequence ID" value="RDU73829.1"/>
    <property type="molecule type" value="Genomic_DNA"/>
</dbReference>
<evidence type="ECO:0000256" key="2">
    <source>
        <dbReference type="ARBA" id="ARBA00022475"/>
    </source>
</evidence>
<evidence type="ECO:0000256" key="3">
    <source>
        <dbReference type="ARBA" id="ARBA00022692"/>
    </source>
</evidence>
<keyword evidence="2" id="KW-1003">Cell membrane</keyword>
<keyword evidence="3 6" id="KW-0812">Transmembrane</keyword>
<evidence type="ECO:0000259" key="7">
    <source>
        <dbReference type="Pfam" id="PF03772"/>
    </source>
</evidence>
<dbReference type="PANTHER" id="PTHR30619">
    <property type="entry name" value="DNA INTERNALIZATION/COMPETENCE PROTEIN COMEC/REC2"/>
    <property type="match status" value="1"/>
</dbReference>
<proteinExistence type="predicted"/>
<evidence type="ECO:0000256" key="6">
    <source>
        <dbReference type="SAM" id="Phobius"/>
    </source>
</evidence>
<feature type="transmembrane region" description="Helical" evidence="6">
    <location>
        <begin position="25"/>
        <end position="42"/>
    </location>
</feature>
<dbReference type="AlphaFoldDB" id="A0A3D8J8K0"/>
<keyword evidence="5 6" id="KW-0472">Membrane</keyword>
<dbReference type="Proteomes" id="UP000256424">
    <property type="component" value="Unassembled WGS sequence"/>
</dbReference>
<evidence type="ECO:0000313" key="9">
    <source>
        <dbReference type="Proteomes" id="UP000256424"/>
    </source>
</evidence>
<dbReference type="GO" id="GO:0005886">
    <property type="term" value="C:plasma membrane"/>
    <property type="evidence" value="ECO:0007669"/>
    <property type="project" value="UniProtKB-SubCell"/>
</dbReference>
<evidence type="ECO:0000256" key="5">
    <source>
        <dbReference type="ARBA" id="ARBA00023136"/>
    </source>
</evidence>
<comment type="subcellular location">
    <subcellularLocation>
        <location evidence="1">Cell membrane</location>
        <topology evidence="1">Multi-pass membrane protein</topology>
    </subcellularLocation>
</comment>
<gene>
    <name evidence="8" type="ORF">CQA66_00300</name>
</gene>
<dbReference type="InterPro" id="IPR052159">
    <property type="entry name" value="Competence_DNA_uptake"/>
</dbReference>
<keyword evidence="4 6" id="KW-1133">Transmembrane helix</keyword>
<comment type="caution">
    <text evidence="8">The sequence shown here is derived from an EMBL/GenBank/DDBJ whole genome shotgun (WGS) entry which is preliminary data.</text>
</comment>
<evidence type="ECO:0000256" key="4">
    <source>
        <dbReference type="ARBA" id="ARBA00022989"/>
    </source>
</evidence>